<dbReference type="EMBL" id="KN847040">
    <property type="protein sequence ID" value="KIW34207.1"/>
    <property type="molecule type" value="Genomic_DNA"/>
</dbReference>
<dbReference type="OrthoDB" id="276388at2759"/>
<reference evidence="7 8" key="1">
    <citation type="submission" date="2015-01" db="EMBL/GenBank/DDBJ databases">
        <title>The Genome Sequence of Cladophialophora immunda CBS83496.</title>
        <authorList>
            <consortium name="The Broad Institute Genomics Platform"/>
            <person name="Cuomo C."/>
            <person name="de Hoog S."/>
            <person name="Gorbushina A."/>
            <person name="Stielow B."/>
            <person name="Teixiera M."/>
            <person name="Abouelleil A."/>
            <person name="Chapman S.B."/>
            <person name="Priest M."/>
            <person name="Young S.K."/>
            <person name="Wortman J."/>
            <person name="Nusbaum C."/>
            <person name="Birren B."/>
        </authorList>
    </citation>
    <scope>NUCLEOTIDE SEQUENCE [LARGE SCALE GENOMIC DNA]</scope>
    <source>
        <strain evidence="7 8">CBS 83496</strain>
    </source>
</reference>
<dbReference type="Pfam" id="PF01494">
    <property type="entry name" value="FAD_binding_3"/>
    <property type="match status" value="1"/>
</dbReference>
<evidence type="ECO:0000313" key="8">
    <source>
        <dbReference type="Proteomes" id="UP000054466"/>
    </source>
</evidence>
<dbReference type="STRING" id="569365.A0A0D2B9B8"/>
<evidence type="ECO:0000256" key="1">
    <source>
        <dbReference type="ARBA" id="ARBA00007992"/>
    </source>
</evidence>
<gene>
    <name evidence="7" type="ORF">PV07_00999</name>
</gene>
<accession>A0A0D2B9B8</accession>
<dbReference type="PRINTS" id="PR00420">
    <property type="entry name" value="RNGMNOXGNASE"/>
</dbReference>
<name>A0A0D2B9B8_9EURO</name>
<dbReference type="GO" id="GO:0071949">
    <property type="term" value="F:FAD binding"/>
    <property type="evidence" value="ECO:0007669"/>
    <property type="project" value="InterPro"/>
</dbReference>
<dbReference type="InterPro" id="IPR036188">
    <property type="entry name" value="FAD/NAD-bd_sf"/>
</dbReference>
<evidence type="ECO:0000256" key="5">
    <source>
        <dbReference type="ARBA" id="ARBA00023033"/>
    </source>
</evidence>
<sequence>MSPVDNDTMSPSSPELLSNFLAGKTILVSGGGIAGLTFAVAIAQLFSEESSVAARPQVIIYERDSYEDRIGREGYTLSLRTDNDPGAVQVLDLLGLYELVRSVSVNSGGLPEERGSFNLWDPQFRPFLRFAAHPVGPKKLLGMRIRRNALQKVLAEAAVASKAQIHWETAVIGAEPIEDGKVRVTLSTGATAVGDILLAADGSRSKLRSLLRPDHGLNYAGVYLWSGIAKFARHDDIPKPLDRDWGGVLGGNGVGLFVSPVDDKSALWAMSRPSPVMKEALRYPVPQKRLDELLEESIKVAANFAPLVKNLVSATDPTTIMQFNAMDRPPFPHQSLEHGPIIWIGDANHAVSPFAGNGANMAIMDAWDLANAFKKASTVDEAITVYDKVAIPRASRVLKSSHWAIDALHATGIKLLLYKVVLRVLGFLTGIARSRD</sequence>
<dbReference type="GO" id="GO:0004497">
    <property type="term" value="F:monooxygenase activity"/>
    <property type="evidence" value="ECO:0007669"/>
    <property type="project" value="UniProtKB-KW"/>
</dbReference>
<feature type="domain" description="FAD-binding" evidence="6">
    <location>
        <begin position="147"/>
        <end position="399"/>
    </location>
</feature>
<keyword evidence="8" id="KW-1185">Reference proteome</keyword>
<evidence type="ECO:0000256" key="3">
    <source>
        <dbReference type="ARBA" id="ARBA00022827"/>
    </source>
</evidence>
<dbReference type="Gene3D" id="3.50.50.60">
    <property type="entry name" value="FAD/NAD(P)-binding domain"/>
    <property type="match status" value="1"/>
</dbReference>
<dbReference type="HOGENOM" id="CLU_009665_19_5_1"/>
<dbReference type="GeneID" id="27340193"/>
<keyword evidence="5" id="KW-0503">Monooxygenase</keyword>
<dbReference type="PANTHER" id="PTHR13789:SF309">
    <property type="entry name" value="PUTATIVE (AFU_ORTHOLOGUE AFUA_6G14510)-RELATED"/>
    <property type="match status" value="1"/>
</dbReference>
<proteinExistence type="inferred from homology"/>
<protein>
    <recommendedName>
        <fullName evidence="6">FAD-binding domain-containing protein</fullName>
    </recommendedName>
</protein>
<evidence type="ECO:0000259" key="6">
    <source>
        <dbReference type="Pfam" id="PF01494"/>
    </source>
</evidence>
<keyword evidence="3" id="KW-0274">FAD</keyword>
<keyword evidence="2" id="KW-0285">Flavoprotein</keyword>
<dbReference type="SUPFAM" id="SSF51905">
    <property type="entry name" value="FAD/NAD(P)-binding domain"/>
    <property type="match status" value="1"/>
</dbReference>
<organism evidence="7 8">
    <name type="scientific">Cladophialophora immunda</name>
    <dbReference type="NCBI Taxonomy" id="569365"/>
    <lineage>
        <taxon>Eukaryota</taxon>
        <taxon>Fungi</taxon>
        <taxon>Dikarya</taxon>
        <taxon>Ascomycota</taxon>
        <taxon>Pezizomycotina</taxon>
        <taxon>Eurotiomycetes</taxon>
        <taxon>Chaetothyriomycetidae</taxon>
        <taxon>Chaetothyriales</taxon>
        <taxon>Herpotrichiellaceae</taxon>
        <taxon>Cladophialophora</taxon>
    </lineage>
</organism>
<evidence type="ECO:0000313" key="7">
    <source>
        <dbReference type="EMBL" id="KIW34207.1"/>
    </source>
</evidence>
<dbReference type="RefSeq" id="XP_016254423.1">
    <property type="nucleotide sequence ID" value="XM_016387495.1"/>
</dbReference>
<keyword evidence="4" id="KW-0560">Oxidoreductase</keyword>
<dbReference type="AlphaFoldDB" id="A0A0D2B9B8"/>
<evidence type="ECO:0000256" key="2">
    <source>
        <dbReference type="ARBA" id="ARBA00022630"/>
    </source>
</evidence>
<dbReference type="Proteomes" id="UP000054466">
    <property type="component" value="Unassembled WGS sequence"/>
</dbReference>
<comment type="similarity">
    <text evidence="1">Belongs to the paxM FAD-dependent monooxygenase family.</text>
</comment>
<dbReference type="PANTHER" id="PTHR13789">
    <property type="entry name" value="MONOOXYGENASE"/>
    <property type="match status" value="1"/>
</dbReference>
<dbReference type="InterPro" id="IPR002938">
    <property type="entry name" value="FAD-bd"/>
</dbReference>
<dbReference type="VEuPathDB" id="FungiDB:PV07_00999"/>
<dbReference type="InterPro" id="IPR050493">
    <property type="entry name" value="FAD-dep_Monooxygenase_BioMet"/>
</dbReference>
<evidence type="ECO:0000256" key="4">
    <source>
        <dbReference type="ARBA" id="ARBA00023002"/>
    </source>
</evidence>